<keyword evidence="4" id="KW-0560">Oxidoreductase</keyword>
<proteinExistence type="predicted"/>
<dbReference type="PRINTS" id="PR00368">
    <property type="entry name" value="FADPNR"/>
</dbReference>
<evidence type="ECO:0000313" key="8">
    <source>
        <dbReference type="Proteomes" id="UP000292685"/>
    </source>
</evidence>
<dbReference type="EMBL" id="SHLA01000001">
    <property type="protein sequence ID" value="RZU62827.1"/>
    <property type="molecule type" value="Genomic_DNA"/>
</dbReference>
<evidence type="ECO:0000259" key="6">
    <source>
        <dbReference type="Pfam" id="PF14759"/>
    </source>
</evidence>
<comment type="cofactor">
    <cofactor evidence="1">
        <name>FAD</name>
        <dbReference type="ChEBI" id="CHEBI:57692"/>
    </cofactor>
</comment>
<name>A0A4Q8AEV8_9MICC</name>
<dbReference type="GO" id="GO:0005737">
    <property type="term" value="C:cytoplasm"/>
    <property type="evidence" value="ECO:0007669"/>
    <property type="project" value="TreeGrafter"/>
</dbReference>
<dbReference type="InterPro" id="IPR036188">
    <property type="entry name" value="FAD/NAD-bd_sf"/>
</dbReference>
<dbReference type="PRINTS" id="PR00411">
    <property type="entry name" value="PNDRDTASEI"/>
</dbReference>
<protein>
    <submittedName>
        <fullName evidence="7">NAD/ferredoxin-dependent reductase-like protein</fullName>
    </submittedName>
</protein>
<keyword evidence="2" id="KW-0285">Flavoprotein</keyword>
<dbReference type="PANTHER" id="PTHR43557">
    <property type="entry name" value="APOPTOSIS-INDUCING FACTOR 1"/>
    <property type="match status" value="1"/>
</dbReference>
<comment type="caution">
    <text evidence="7">The sequence shown here is derived from an EMBL/GenBank/DDBJ whole genome shotgun (WGS) entry which is preliminary data.</text>
</comment>
<dbReference type="SUPFAM" id="SSF55424">
    <property type="entry name" value="FAD/NAD-linked reductases, dimerisation (C-terminal) domain"/>
    <property type="match status" value="1"/>
</dbReference>
<evidence type="ECO:0000256" key="3">
    <source>
        <dbReference type="ARBA" id="ARBA00022827"/>
    </source>
</evidence>
<reference evidence="7 8" key="1">
    <citation type="submission" date="2019-02" db="EMBL/GenBank/DDBJ databases">
        <title>Sequencing the genomes of 1000 actinobacteria strains.</title>
        <authorList>
            <person name="Klenk H.-P."/>
        </authorList>
    </citation>
    <scope>NUCLEOTIDE SEQUENCE [LARGE SCALE GENOMIC DNA]</scope>
    <source>
        <strain evidence="7 8">DSM 17364</strain>
    </source>
</reference>
<dbReference type="RefSeq" id="WP_130451344.1">
    <property type="nucleotide sequence ID" value="NZ_SHLA01000001.1"/>
</dbReference>
<keyword evidence="8" id="KW-1185">Reference proteome</keyword>
<dbReference type="InterPro" id="IPR050446">
    <property type="entry name" value="FAD-oxidoreductase/Apoptosis"/>
</dbReference>
<feature type="domain" description="Reductase C-terminal" evidence="6">
    <location>
        <begin position="323"/>
        <end position="411"/>
    </location>
</feature>
<dbReference type="AlphaFoldDB" id="A0A4Q8AEV8"/>
<dbReference type="GO" id="GO:0016651">
    <property type="term" value="F:oxidoreductase activity, acting on NAD(P)H"/>
    <property type="evidence" value="ECO:0007669"/>
    <property type="project" value="TreeGrafter"/>
</dbReference>
<evidence type="ECO:0000313" key="7">
    <source>
        <dbReference type="EMBL" id="RZU62827.1"/>
    </source>
</evidence>
<dbReference type="InterPro" id="IPR016156">
    <property type="entry name" value="FAD/NAD-linked_Rdtase_dimer_sf"/>
</dbReference>
<evidence type="ECO:0000259" key="5">
    <source>
        <dbReference type="Pfam" id="PF07992"/>
    </source>
</evidence>
<evidence type="ECO:0000256" key="1">
    <source>
        <dbReference type="ARBA" id="ARBA00001974"/>
    </source>
</evidence>
<evidence type="ECO:0000256" key="2">
    <source>
        <dbReference type="ARBA" id="ARBA00022630"/>
    </source>
</evidence>
<feature type="domain" description="FAD/NAD(P)-binding" evidence="5">
    <location>
        <begin position="3"/>
        <end position="304"/>
    </location>
</feature>
<dbReference type="InterPro" id="IPR028202">
    <property type="entry name" value="Reductase_C"/>
</dbReference>
<sequence length="412" mass="42582">MDSVIVIGGGLGGFTVVQQLRGRGFAGAIAVVDPEGLPYDRPPLSKEFLAGGIDAEQLHFVEPHWFAERHVDVYAAAATAVDLPDPADDDGRAAVTLSDGGRLFADRVVFATGGRARTLPIPGGDLDSLFVLRTRADAEALRSGLRPGTRLALIGAGLIGAEAASAARGFGAEVTLIEPVDPPLVPAIGRELAERLHAMHTEAGIRVVTAAPVAIRASAGEHSIEFADGTVVSADVVLVGIGIEPETALAEAAGLDVDGGVLTDAGQRTSHPRVWAVGDCARPRYDDGTLGRRAEHWENAMHAGTAAAAAMLGQEPPAPTAPWFWSDRYGVHVEGVGDMSAGETTVTRADASGRVQAAFRLAPAGDGQRVVGAAAIDGGVAVRVARRLIDRGIAADPARLADSSVPYKQLLK</sequence>
<dbReference type="Gene3D" id="3.30.390.30">
    <property type="match status" value="1"/>
</dbReference>
<dbReference type="PANTHER" id="PTHR43557:SF2">
    <property type="entry name" value="RIESKE DOMAIN-CONTAINING PROTEIN-RELATED"/>
    <property type="match status" value="1"/>
</dbReference>
<keyword evidence="3" id="KW-0274">FAD</keyword>
<dbReference type="SUPFAM" id="SSF51905">
    <property type="entry name" value="FAD/NAD(P)-binding domain"/>
    <property type="match status" value="1"/>
</dbReference>
<dbReference type="Pfam" id="PF07992">
    <property type="entry name" value="Pyr_redox_2"/>
    <property type="match status" value="1"/>
</dbReference>
<evidence type="ECO:0000256" key="4">
    <source>
        <dbReference type="ARBA" id="ARBA00023002"/>
    </source>
</evidence>
<dbReference type="Gene3D" id="3.50.50.60">
    <property type="entry name" value="FAD/NAD(P)-binding domain"/>
    <property type="match status" value="2"/>
</dbReference>
<dbReference type="Pfam" id="PF14759">
    <property type="entry name" value="Reductase_C"/>
    <property type="match status" value="1"/>
</dbReference>
<organism evidence="7 8">
    <name type="scientific">Zhihengliuella halotolerans</name>
    <dbReference type="NCBI Taxonomy" id="370736"/>
    <lineage>
        <taxon>Bacteria</taxon>
        <taxon>Bacillati</taxon>
        <taxon>Actinomycetota</taxon>
        <taxon>Actinomycetes</taxon>
        <taxon>Micrococcales</taxon>
        <taxon>Micrococcaceae</taxon>
        <taxon>Zhihengliuella</taxon>
    </lineage>
</organism>
<accession>A0A4Q8AEV8</accession>
<dbReference type="Proteomes" id="UP000292685">
    <property type="component" value="Unassembled WGS sequence"/>
</dbReference>
<dbReference type="OrthoDB" id="1145at2"/>
<dbReference type="InterPro" id="IPR023753">
    <property type="entry name" value="FAD/NAD-binding_dom"/>
</dbReference>
<gene>
    <name evidence="7" type="ORF">EV380_2432</name>
</gene>